<dbReference type="PATRIC" id="fig|1306953.7.peg.2385"/>
<gene>
    <name evidence="2" type="ORF">J121_2307</name>
</gene>
<accession>A0A0L1KBM8</accession>
<keyword evidence="1" id="KW-1133">Transmembrane helix</keyword>
<dbReference type="EMBL" id="JYNE01000027">
    <property type="protein sequence ID" value="KNH01289.1"/>
    <property type="molecule type" value="Genomic_DNA"/>
</dbReference>
<keyword evidence="1" id="KW-0472">Membrane</keyword>
<evidence type="ECO:0008006" key="4">
    <source>
        <dbReference type="Google" id="ProtNLM"/>
    </source>
</evidence>
<dbReference type="STRING" id="1306953.J121_2307"/>
<evidence type="ECO:0000313" key="3">
    <source>
        <dbReference type="Proteomes" id="UP000037446"/>
    </source>
</evidence>
<comment type="caution">
    <text evidence="2">The sequence shown here is derived from an EMBL/GenBank/DDBJ whole genome shotgun (WGS) entry which is preliminary data.</text>
</comment>
<evidence type="ECO:0000256" key="1">
    <source>
        <dbReference type="SAM" id="Phobius"/>
    </source>
</evidence>
<name>A0A0L1KBM8_9SPHN</name>
<reference evidence="3" key="1">
    <citation type="submission" date="2015-02" db="EMBL/GenBank/DDBJ databases">
        <authorList>
            <person name="Lima A.O."/>
            <person name="Cabral A."/>
            <person name="Porto L.M."/>
            <person name="Silva M.A."/>
        </authorList>
    </citation>
    <scope>NUCLEOTIDE SEQUENCE [LARGE SCALE GENOMIC DNA]</scope>
    <source>
        <strain evidence="3">LAMA 915</strain>
    </source>
</reference>
<sequence length="90" mass="10023">MQWTSILAIYFLFFVFSAFVLLPFGVRTHDEAGIEKIPGQADSAPVEFRAGRLLLRAVILSAVVTTLYVLNYIYGWITVDDIILWGPSAG</sequence>
<feature type="transmembrane region" description="Helical" evidence="1">
    <location>
        <begin position="53"/>
        <end position="77"/>
    </location>
</feature>
<dbReference type="Proteomes" id="UP000037446">
    <property type="component" value="Unassembled WGS sequence"/>
</dbReference>
<dbReference type="GeneID" id="93685622"/>
<dbReference type="RefSeq" id="WP_050601237.1">
    <property type="nucleotide sequence ID" value="NZ_JYNE01000027.1"/>
</dbReference>
<dbReference type="Pfam" id="PF07330">
    <property type="entry name" value="DUF1467"/>
    <property type="match status" value="1"/>
</dbReference>
<dbReference type="InterPro" id="IPR009935">
    <property type="entry name" value="DUF1467"/>
</dbReference>
<feature type="transmembrane region" description="Helical" evidence="1">
    <location>
        <begin position="6"/>
        <end position="26"/>
    </location>
</feature>
<keyword evidence="1" id="KW-0812">Transmembrane</keyword>
<dbReference type="AlphaFoldDB" id="A0A0L1KBM8"/>
<organism evidence="2 3">
    <name type="scientific">Qipengyuania citrea LAMA 915</name>
    <dbReference type="NCBI Taxonomy" id="1306953"/>
    <lineage>
        <taxon>Bacteria</taxon>
        <taxon>Pseudomonadati</taxon>
        <taxon>Pseudomonadota</taxon>
        <taxon>Alphaproteobacteria</taxon>
        <taxon>Sphingomonadales</taxon>
        <taxon>Erythrobacteraceae</taxon>
        <taxon>Qipengyuania</taxon>
    </lineage>
</organism>
<evidence type="ECO:0000313" key="2">
    <source>
        <dbReference type="EMBL" id="KNH01289.1"/>
    </source>
</evidence>
<protein>
    <recommendedName>
        <fullName evidence="4">DUF1467 family protein</fullName>
    </recommendedName>
</protein>
<proteinExistence type="predicted"/>